<proteinExistence type="predicted"/>
<dbReference type="InterPro" id="IPR038185">
    <property type="entry name" value="MyTH4_dom_sf"/>
</dbReference>
<evidence type="ECO:0000313" key="4">
    <source>
        <dbReference type="Proteomes" id="UP000008312"/>
    </source>
</evidence>
<gene>
    <name evidence="3" type="ORF">GSBLH_T00007046001</name>
</gene>
<dbReference type="EMBL" id="FN668644">
    <property type="protein sequence ID" value="CBK21791.2"/>
    <property type="molecule type" value="Genomic_DNA"/>
</dbReference>
<dbReference type="RefSeq" id="XP_012895839.1">
    <property type="nucleotide sequence ID" value="XM_013040385.1"/>
</dbReference>
<dbReference type="PANTHER" id="PTHR45876">
    <property type="entry name" value="FI04035P"/>
    <property type="match status" value="1"/>
</dbReference>
<sequence>MHLADILGFEHSILTIQGVLPDAKSQRNSTVCGLLSNADLQKLNSIIKGLIRFPDLTDEIFAFFIRQTNECTDARAETKAFEALYVLSQFCRPSDQLLPYLVAHLHKRCHSDDEASHRFSFTQNAGIALYTIEGLLERAVPLQDLEESEWEKRRTQVVARLSEVENTRIPSDLRGCSVGELLTVEKMTELFSRHGFPIETEAAVRLSPIESRSECYMDEDRMLFGLLNGVFIHMSASDKSLKEKRFWVTPTLESVCWQTRSSSQIHRLAVRSIREELLGIEPSGLFFLLQLHCRWDLASEREKEDADHVVTLGFLSHQEAQRFLLFLSHLIQWVRTELPSLLGRTEETAGESEGVRAAESVIQQQFALSLRHQINETLHRTLPLARSPQNETLDPLAARYAKKVPRVFILLARKLVELEGYKQEGAFRHSAAQEKRDKYLRWIAMGDYACIETMDSAHVAITVLKRIFYDMREPLFPFEIYDDLIQAAKSTREDCLKVLDLLPPPNRQVAQFLFDLFCCYLDHSENLLTPNSCGICIAPSIIRR</sequence>
<organism evidence="3">
    <name type="scientific">Blastocystis hominis</name>
    <dbReference type="NCBI Taxonomy" id="12968"/>
    <lineage>
        <taxon>Eukaryota</taxon>
        <taxon>Sar</taxon>
        <taxon>Stramenopiles</taxon>
        <taxon>Bigyra</taxon>
        <taxon>Opalozoa</taxon>
        <taxon>Opalinata</taxon>
        <taxon>Blastocystidae</taxon>
        <taxon>Blastocystis</taxon>
    </lineage>
</organism>
<reference evidence="3" key="1">
    <citation type="submission" date="2010-02" db="EMBL/GenBank/DDBJ databases">
        <title>Sequencing and annotation of the Blastocystis hominis genome.</title>
        <authorList>
            <person name="Wincker P."/>
        </authorList>
    </citation>
    <scope>NUCLEOTIDE SEQUENCE</scope>
    <source>
        <strain evidence="3">Singapore isolate B</strain>
    </source>
</reference>
<dbReference type="Pfam" id="PF00620">
    <property type="entry name" value="RhoGAP"/>
    <property type="match status" value="1"/>
</dbReference>
<dbReference type="GO" id="GO:0005856">
    <property type="term" value="C:cytoskeleton"/>
    <property type="evidence" value="ECO:0007669"/>
    <property type="project" value="InterPro"/>
</dbReference>
<dbReference type="Proteomes" id="UP000008312">
    <property type="component" value="Unassembled WGS sequence"/>
</dbReference>
<dbReference type="GO" id="GO:0005096">
    <property type="term" value="F:GTPase activator activity"/>
    <property type="evidence" value="ECO:0007669"/>
    <property type="project" value="TreeGrafter"/>
</dbReference>
<dbReference type="GO" id="GO:0005737">
    <property type="term" value="C:cytoplasm"/>
    <property type="evidence" value="ECO:0007669"/>
    <property type="project" value="TreeGrafter"/>
</dbReference>
<evidence type="ECO:0000259" key="1">
    <source>
        <dbReference type="PROSITE" id="PS50238"/>
    </source>
</evidence>
<feature type="domain" description="MyTH4" evidence="2">
    <location>
        <begin position="1"/>
        <end position="151"/>
    </location>
</feature>
<dbReference type="AlphaFoldDB" id="D8M152"/>
<dbReference type="GeneID" id="24923170"/>
<dbReference type="Gene3D" id="1.10.555.10">
    <property type="entry name" value="Rho GTPase activation protein"/>
    <property type="match status" value="1"/>
</dbReference>
<name>D8M152_BLAHO</name>
<protein>
    <recommendedName>
        <fullName evidence="5">Rho-GAP domain-containing protein</fullName>
    </recommendedName>
</protein>
<dbReference type="SMART" id="SM00324">
    <property type="entry name" value="RhoGAP"/>
    <property type="match status" value="1"/>
</dbReference>
<feature type="domain" description="Rho-GAP" evidence="1">
    <location>
        <begin position="391"/>
        <end position="544"/>
    </location>
</feature>
<evidence type="ECO:0000313" key="3">
    <source>
        <dbReference type="EMBL" id="CBK21791.2"/>
    </source>
</evidence>
<dbReference type="CDD" id="cd00159">
    <property type="entry name" value="RhoGAP"/>
    <property type="match status" value="1"/>
</dbReference>
<dbReference type="OrthoDB" id="79452at2759"/>
<keyword evidence="4" id="KW-1185">Reference proteome</keyword>
<dbReference type="InParanoid" id="D8M152"/>
<dbReference type="Pfam" id="PF00784">
    <property type="entry name" value="MyTH4"/>
    <property type="match status" value="1"/>
</dbReference>
<dbReference type="PANTHER" id="PTHR45876:SF8">
    <property type="entry name" value="FI04035P"/>
    <property type="match status" value="1"/>
</dbReference>
<dbReference type="InterPro" id="IPR008936">
    <property type="entry name" value="Rho_GTPase_activation_prot"/>
</dbReference>
<evidence type="ECO:0000259" key="2">
    <source>
        <dbReference type="PROSITE" id="PS51016"/>
    </source>
</evidence>
<dbReference type="PROSITE" id="PS50238">
    <property type="entry name" value="RHOGAP"/>
    <property type="match status" value="1"/>
</dbReference>
<dbReference type="PROSITE" id="PS51016">
    <property type="entry name" value="MYTH4"/>
    <property type="match status" value="1"/>
</dbReference>
<accession>D8M152</accession>
<dbReference type="InterPro" id="IPR000857">
    <property type="entry name" value="MyTH4_dom"/>
</dbReference>
<dbReference type="InterPro" id="IPR000198">
    <property type="entry name" value="RhoGAP_dom"/>
</dbReference>
<dbReference type="SUPFAM" id="SSF48350">
    <property type="entry name" value="GTPase activation domain, GAP"/>
    <property type="match status" value="1"/>
</dbReference>
<dbReference type="Gene3D" id="1.25.40.530">
    <property type="entry name" value="MyTH4 domain"/>
    <property type="match status" value="1"/>
</dbReference>
<dbReference type="GO" id="GO:0007165">
    <property type="term" value="P:signal transduction"/>
    <property type="evidence" value="ECO:0007669"/>
    <property type="project" value="InterPro"/>
</dbReference>
<evidence type="ECO:0008006" key="5">
    <source>
        <dbReference type="Google" id="ProtNLM"/>
    </source>
</evidence>